<reference evidence="1 2" key="1">
    <citation type="submission" date="2019-01" db="EMBL/GenBank/DDBJ databases">
        <title>Draft genome sequence of Psathyrella aberdarensis IHI B618.</title>
        <authorList>
            <person name="Buettner E."/>
            <person name="Kellner H."/>
        </authorList>
    </citation>
    <scope>NUCLEOTIDE SEQUENCE [LARGE SCALE GENOMIC DNA]</scope>
    <source>
        <strain evidence="1 2">IHI B618</strain>
    </source>
</reference>
<proteinExistence type="predicted"/>
<evidence type="ECO:0000313" key="2">
    <source>
        <dbReference type="Proteomes" id="UP000290288"/>
    </source>
</evidence>
<dbReference type="Proteomes" id="UP000290288">
    <property type="component" value="Unassembled WGS sequence"/>
</dbReference>
<dbReference type="OrthoDB" id="5688106at2759"/>
<sequence length="496" mass="55945">MVEGKLKVLNPPEPRRLTRDELHKIFQFPDDWTTESLSENQYWPGDNDLPKHRDVLADLVRSLEPLVTATETASFAIEGPAGVLTSAGIGLIWNLIKPGSTSQYQEDFSAMIGKVLSDSFKEEAFISARSTLDTFNKTFRKAVLNIKPERPDDIIVTKNRIDHMLSDVETGGALTTAAANVKEHLPWFDPSAHRLLVACLDAILQNYQMILVSWEAIATMSLNEHDFTSYNEAKRQVSNILDSVDGLFEQYKADIEKKIADLKKERLEKCNFDKGKPSDSSRKLLYVKVNNREDVLKAMENVYKSIKDLMLGTALRESAAGDDIYLDEILGEALAEYKKRLSTEMEKPFKKLLECVDGIIKRVGTTIQRKEGRYPLKDSLKYGPATVPGSPVKVSQKDWPESLKLGDQVQYLYELHVKTGEESTKLITASPWSTEWSKVERLGELQQIYIGDGYATMPTVRKLYMRTSDSDPEGKHIATIHGVGILTWPGQEPFKQ</sequence>
<accession>A0A4Q2D9M9</accession>
<comment type="caution">
    <text evidence="1">The sequence shown here is derived from an EMBL/GenBank/DDBJ whole genome shotgun (WGS) entry which is preliminary data.</text>
</comment>
<dbReference type="EMBL" id="SDEE01000612">
    <property type="protein sequence ID" value="RXW15005.1"/>
    <property type="molecule type" value="Genomic_DNA"/>
</dbReference>
<evidence type="ECO:0000313" key="1">
    <source>
        <dbReference type="EMBL" id="RXW15005.1"/>
    </source>
</evidence>
<keyword evidence="2" id="KW-1185">Reference proteome</keyword>
<organism evidence="1 2">
    <name type="scientific">Candolleomyces aberdarensis</name>
    <dbReference type="NCBI Taxonomy" id="2316362"/>
    <lineage>
        <taxon>Eukaryota</taxon>
        <taxon>Fungi</taxon>
        <taxon>Dikarya</taxon>
        <taxon>Basidiomycota</taxon>
        <taxon>Agaricomycotina</taxon>
        <taxon>Agaricomycetes</taxon>
        <taxon>Agaricomycetidae</taxon>
        <taxon>Agaricales</taxon>
        <taxon>Agaricineae</taxon>
        <taxon>Psathyrellaceae</taxon>
        <taxon>Candolleomyces</taxon>
    </lineage>
</organism>
<gene>
    <name evidence="1" type="ORF">EST38_g10845</name>
</gene>
<name>A0A4Q2D9M9_9AGAR</name>
<protein>
    <submittedName>
        <fullName evidence="1">Uncharacterized protein</fullName>
    </submittedName>
</protein>
<dbReference type="AlphaFoldDB" id="A0A4Q2D9M9"/>